<dbReference type="RefSeq" id="XP_040772604.1">
    <property type="nucleotide sequence ID" value="XM_040922748.1"/>
</dbReference>
<dbReference type="GeneID" id="63839877"/>
<dbReference type="AlphaFoldDB" id="A0A9P4XW24"/>
<dbReference type="EMBL" id="MU032351">
    <property type="protein sequence ID" value="KAF3761625.1"/>
    <property type="molecule type" value="Genomic_DNA"/>
</dbReference>
<proteinExistence type="predicted"/>
<organism evidence="2 3">
    <name type="scientific">Cryphonectria parasitica (strain ATCC 38755 / EP155)</name>
    <dbReference type="NCBI Taxonomy" id="660469"/>
    <lineage>
        <taxon>Eukaryota</taxon>
        <taxon>Fungi</taxon>
        <taxon>Dikarya</taxon>
        <taxon>Ascomycota</taxon>
        <taxon>Pezizomycotina</taxon>
        <taxon>Sordariomycetes</taxon>
        <taxon>Sordariomycetidae</taxon>
        <taxon>Diaporthales</taxon>
        <taxon>Cryphonectriaceae</taxon>
        <taxon>Cryphonectria-Endothia species complex</taxon>
        <taxon>Cryphonectria</taxon>
    </lineage>
</organism>
<protein>
    <submittedName>
        <fullName evidence="2">Uncharacterized protein</fullName>
    </submittedName>
</protein>
<accession>A0A9P4XW24</accession>
<evidence type="ECO:0000256" key="1">
    <source>
        <dbReference type="SAM" id="MobiDB-lite"/>
    </source>
</evidence>
<evidence type="ECO:0000313" key="3">
    <source>
        <dbReference type="Proteomes" id="UP000803844"/>
    </source>
</evidence>
<evidence type="ECO:0000313" key="2">
    <source>
        <dbReference type="EMBL" id="KAF3761625.1"/>
    </source>
</evidence>
<sequence>MASIGADSTAHMFDQDAIKNGNGLACPYFKMYPERYQQHIHCHSEKAKPWTVNQITQHLWRCHSLLSRCPYCDKRWPGTARKNLDEERASHIENCLEKKQLNGQMRQRGEDEIDLMTEEQQKALAAVKRFRGPNAIRLKKIYSAIGFSTLPNTFHVWALEDSSSASSNSSDSKGFLEGFGPPISGLPGESMPAAKQLSKRTMREHTNNRIASEHVVPRPEDPSIPDSGYGSIEVPEPLSNCTEFLDTYNTDPVAPPMVGMGHNGMFSMVGVGHNPVVSNRPYRIGPELSPHDFVCVDPNLHGSTTEFNDSSFMDEDFGNGSFSSGNFEDFRSAEPDHGW</sequence>
<dbReference type="Proteomes" id="UP000803844">
    <property type="component" value="Unassembled WGS sequence"/>
</dbReference>
<keyword evidence="3" id="KW-1185">Reference proteome</keyword>
<feature type="region of interest" description="Disordered" evidence="1">
    <location>
        <begin position="166"/>
        <end position="187"/>
    </location>
</feature>
<comment type="caution">
    <text evidence="2">The sequence shown here is derived from an EMBL/GenBank/DDBJ whole genome shotgun (WGS) entry which is preliminary data.</text>
</comment>
<dbReference type="OrthoDB" id="4761270at2759"/>
<gene>
    <name evidence="2" type="ORF">M406DRAFT_353192</name>
</gene>
<reference evidence="2" key="1">
    <citation type="journal article" date="2020" name="Phytopathology">
        <title>Genome sequence of the chestnut blight fungus Cryphonectria parasitica EP155: A fundamental resource for an archetypical invasive plant pathogen.</title>
        <authorList>
            <person name="Crouch J.A."/>
            <person name="Dawe A."/>
            <person name="Aerts A."/>
            <person name="Barry K."/>
            <person name="Churchill A.C.L."/>
            <person name="Grimwood J."/>
            <person name="Hillman B."/>
            <person name="Milgroom M.G."/>
            <person name="Pangilinan J."/>
            <person name="Smith M."/>
            <person name="Salamov A."/>
            <person name="Schmutz J."/>
            <person name="Yadav J."/>
            <person name="Grigoriev I.V."/>
            <person name="Nuss D."/>
        </authorList>
    </citation>
    <scope>NUCLEOTIDE SEQUENCE</scope>
    <source>
        <strain evidence="2">EP155</strain>
    </source>
</reference>
<name>A0A9P4XW24_CRYP1</name>